<feature type="region of interest" description="Disordered" evidence="1">
    <location>
        <begin position="1"/>
        <end position="59"/>
    </location>
</feature>
<gene>
    <name evidence="2" type="ORF">ALC57_13347</name>
</gene>
<protein>
    <submittedName>
        <fullName evidence="2">Uncharacterized protein</fullName>
    </submittedName>
</protein>
<sequence length="59" mass="5935">VDGGASDGCPVGDASSMEGGPASDNGRTGVRGSAKVIGTRTKSGRKVRFPDRLQVGKCK</sequence>
<name>A0A151IZA9_9HYME</name>
<feature type="non-terminal residue" evidence="2">
    <location>
        <position position="1"/>
    </location>
</feature>
<dbReference type="EMBL" id="KQ980710">
    <property type="protein sequence ID" value="KYN14429.1"/>
    <property type="molecule type" value="Genomic_DNA"/>
</dbReference>
<evidence type="ECO:0000313" key="2">
    <source>
        <dbReference type="EMBL" id="KYN14429.1"/>
    </source>
</evidence>
<reference evidence="2 3" key="1">
    <citation type="submission" date="2015-09" db="EMBL/GenBank/DDBJ databases">
        <title>Trachymyrmex cornetzi WGS genome.</title>
        <authorList>
            <person name="Nygaard S."/>
            <person name="Hu H."/>
            <person name="Boomsma J."/>
            <person name="Zhang G."/>
        </authorList>
    </citation>
    <scope>NUCLEOTIDE SEQUENCE [LARGE SCALE GENOMIC DNA]</scope>
    <source>
        <strain evidence="2">Tcor2-1</strain>
        <tissue evidence="2">Whole body</tissue>
    </source>
</reference>
<evidence type="ECO:0000256" key="1">
    <source>
        <dbReference type="SAM" id="MobiDB-lite"/>
    </source>
</evidence>
<dbReference type="Proteomes" id="UP000078492">
    <property type="component" value="Unassembled WGS sequence"/>
</dbReference>
<dbReference type="AlphaFoldDB" id="A0A151IZA9"/>
<evidence type="ECO:0000313" key="3">
    <source>
        <dbReference type="Proteomes" id="UP000078492"/>
    </source>
</evidence>
<organism evidence="2 3">
    <name type="scientific">Trachymyrmex cornetzi</name>
    <dbReference type="NCBI Taxonomy" id="471704"/>
    <lineage>
        <taxon>Eukaryota</taxon>
        <taxon>Metazoa</taxon>
        <taxon>Ecdysozoa</taxon>
        <taxon>Arthropoda</taxon>
        <taxon>Hexapoda</taxon>
        <taxon>Insecta</taxon>
        <taxon>Pterygota</taxon>
        <taxon>Neoptera</taxon>
        <taxon>Endopterygota</taxon>
        <taxon>Hymenoptera</taxon>
        <taxon>Apocrita</taxon>
        <taxon>Aculeata</taxon>
        <taxon>Formicoidea</taxon>
        <taxon>Formicidae</taxon>
        <taxon>Myrmicinae</taxon>
        <taxon>Trachymyrmex</taxon>
    </lineage>
</organism>
<keyword evidence="3" id="KW-1185">Reference proteome</keyword>
<proteinExistence type="predicted"/>
<accession>A0A151IZA9</accession>